<evidence type="ECO:0000313" key="3">
    <source>
        <dbReference type="Proteomes" id="UP000612282"/>
    </source>
</evidence>
<keyword evidence="1" id="KW-1133">Transmembrane helix</keyword>
<feature type="transmembrane region" description="Helical" evidence="1">
    <location>
        <begin position="217"/>
        <end position="242"/>
    </location>
</feature>
<keyword evidence="1" id="KW-0472">Membrane</keyword>
<keyword evidence="1" id="KW-0812">Transmembrane</keyword>
<evidence type="ECO:0000313" key="2">
    <source>
        <dbReference type="EMBL" id="GID56964.1"/>
    </source>
</evidence>
<name>A0ABQ3XEM4_9ACTN</name>
<protein>
    <submittedName>
        <fullName evidence="2">Uncharacterized protein</fullName>
    </submittedName>
</protein>
<gene>
    <name evidence="2" type="ORF">Aco03nite_053680</name>
</gene>
<dbReference type="EMBL" id="BOMG01000064">
    <property type="protein sequence ID" value="GID56964.1"/>
    <property type="molecule type" value="Genomic_DNA"/>
</dbReference>
<comment type="caution">
    <text evidence="2">The sequence shown here is derived from an EMBL/GenBank/DDBJ whole genome shotgun (WGS) entry which is preliminary data.</text>
</comment>
<sequence>MRHTWILAAYPKDYRRDHGDELLEPMLVESRRSTLREAANLIVHGLRTRLGRPVSRGVVVWAVLVAVLGGAFGVAAGSWAGQQVTGPLPRPEWTRALLADVLPDGDFGVVPIPPSSPFQLGDDELTWRNAGDLLFNGAGHRASPQYAQALFPTADGLGARAGRVADRLTATGWDVRAGSPGRLRATRGDVTLTLEMSLTQDPRTATVSVAFTHSVPAASWIGAAVGALIAAAVAFLVFAWASRRTGRPGHPARLAVLFPLMLATFFWCVPTTLALVVAATPGRATWMDITGPSVFSLLLGIGAVFAALALLLAALPVRPEFGSERVSRTPGPGEVRDRVS</sequence>
<dbReference type="RefSeq" id="WP_203799049.1">
    <property type="nucleotide sequence ID" value="NZ_BAAAQE010000094.1"/>
</dbReference>
<feature type="transmembrane region" description="Helical" evidence="1">
    <location>
        <begin position="294"/>
        <end position="315"/>
    </location>
</feature>
<dbReference type="Proteomes" id="UP000612282">
    <property type="component" value="Unassembled WGS sequence"/>
</dbReference>
<evidence type="ECO:0000256" key="1">
    <source>
        <dbReference type="SAM" id="Phobius"/>
    </source>
</evidence>
<accession>A0ABQ3XEM4</accession>
<proteinExistence type="predicted"/>
<feature type="transmembrane region" description="Helical" evidence="1">
    <location>
        <begin position="58"/>
        <end position="80"/>
    </location>
</feature>
<organism evidence="2 3">
    <name type="scientific">Actinoplanes couchii</name>
    <dbReference type="NCBI Taxonomy" id="403638"/>
    <lineage>
        <taxon>Bacteria</taxon>
        <taxon>Bacillati</taxon>
        <taxon>Actinomycetota</taxon>
        <taxon>Actinomycetes</taxon>
        <taxon>Micromonosporales</taxon>
        <taxon>Micromonosporaceae</taxon>
        <taxon>Actinoplanes</taxon>
    </lineage>
</organism>
<feature type="transmembrane region" description="Helical" evidence="1">
    <location>
        <begin position="254"/>
        <end position="279"/>
    </location>
</feature>
<reference evidence="2 3" key="1">
    <citation type="submission" date="2021-01" db="EMBL/GenBank/DDBJ databases">
        <title>Whole genome shotgun sequence of Actinoplanes couchii NBRC 106145.</title>
        <authorList>
            <person name="Komaki H."/>
            <person name="Tamura T."/>
        </authorList>
    </citation>
    <scope>NUCLEOTIDE SEQUENCE [LARGE SCALE GENOMIC DNA]</scope>
    <source>
        <strain evidence="2 3">NBRC 106145</strain>
    </source>
</reference>
<keyword evidence="3" id="KW-1185">Reference proteome</keyword>